<dbReference type="InterPro" id="IPR000182">
    <property type="entry name" value="GNAT_dom"/>
</dbReference>
<dbReference type="OrthoDB" id="9127144at2"/>
<dbReference type="PANTHER" id="PTHR43415">
    <property type="entry name" value="SPERMIDINE N(1)-ACETYLTRANSFERASE"/>
    <property type="match status" value="1"/>
</dbReference>
<dbReference type="EMBL" id="LQXD01000123">
    <property type="protein sequence ID" value="OIJ13510.1"/>
    <property type="molecule type" value="Genomic_DNA"/>
</dbReference>
<proteinExistence type="predicted"/>
<feature type="domain" description="N-acetyltransferase" evidence="1">
    <location>
        <begin position="1"/>
        <end position="149"/>
    </location>
</feature>
<keyword evidence="5" id="KW-1185">Reference proteome</keyword>
<accession>A0A1S2LMU2</accession>
<dbReference type="CDD" id="cd04301">
    <property type="entry name" value="NAT_SF"/>
    <property type="match status" value="1"/>
</dbReference>
<dbReference type="PROSITE" id="PS51186">
    <property type="entry name" value="GNAT"/>
    <property type="match status" value="1"/>
</dbReference>
<dbReference type="EMBL" id="LQXD01000121">
    <property type="protein sequence ID" value="OIJ13772.1"/>
    <property type="molecule type" value="Genomic_DNA"/>
</dbReference>
<reference evidence="4 5" key="3">
    <citation type="journal article" date="2019" name="Int. J. Syst. Evol. Microbiol.">
        <title>Anaerobacillus isosaccharinicus sp. nov., an alkaliphilic bacterium which degrades isosaccharinic acid.</title>
        <authorList>
            <person name="Bassil N.M."/>
            <person name="Lloyd J.R."/>
        </authorList>
    </citation>
    <scope>NUCLEOTIDE SEQUENCE [LARGE SCALE GENOMIC DNA]</scope>
    <source>
        <strain evidence="4 5">NB2006</strain>
    </source>
</reference>
<dbReference type="Proteomes" id="UP000180175">
    <property type="component" value="Chromosome"/>
</dbReference>
<dbReference type="EMBL" id="CP063356">
    <property type="protein sequence ID" value="QOY35528.1"/>
    <property type="molecule type" value="Genomic_DNA"/>
</dbReference>
<evidence type="ECO:0000259" key="1">
    <source>
        <dbReference type="PROSITE" id="PS51186"/>
    </source>
</evidence>
<dbReference type="KEGG" id="aia:AWH56_023075"/>
<sequence>MRLIDITEDNWTEVIFLSTSKGMPTICEEFIASNALSIVQAQFEKTWTTKAIEKDGKIIGFTMYGYTKKQGYYELCRIMIDYKYQGNGYGMEAMKLVITEMQKIENCHKIYLSTDPENLRGKHIYEKLGFINTGKIIDEEELYVLSIYK</sequence>
<evidence type="ECO:0000313" key="3">
    <source>
        <dbReference type="EMBL" id="OIJ13772.1"/>
    </source>
</evidence>
<dbReference type="GO" id="GO:0004145">
    <property type="term" value="F:diamine N-acetyltransferase activity"/>
    <property type="evidence" value="ECO:0007669"/>
    <property type="project" value="TreeGrafter"/>
</dbReference>
<evidence type="ECO:0000313" key="4">
    <source>
        <dbReference type="EMBL" id="QOY35528.1"/>
    </source>
</evidence>
<evidence type="ECO:0000313" key="5">
    <source>
        <dbReference type="Proteomes" id="UP000180175"/>
    </source>
</evidence>
<dbReference type="AlphaFoldDB" id="A0A1S2LMU2"/>
<dbReference type="PANTHER" id="PTHR43415:SF6">
    <property type="entry name" value="SPERMIDINE N(1)-ACETYLTRANSFERASE"/>
    <property type="match status" value="1"/>
</dbReference>
<dbReference type="SUPFAM" id="SSF55729">
    <property type="entry name" value="Acyl-CoA N-acyltransferases (Nat)"/>
    <property type="match status" value="1"/>
</dbReference>
<reference evidence="4 5" key="2">
    <citation type="journal article" date="2017" name="Genome Announc.">
        <title>Draft Genome Sequences of Four Alkaliphilic Bacteria Belonging to the Anaerobacillus Genus.</title>
        <authorList>
            <person name="Bassil N.M."/>
            <person name="Lloyd J.R."/>
        </authorList>
    </citation>
    <scope>NUCLEOTIDE SEQUENCE [LARGE SCALE GENOMIC DNA]</scope>
    <source>
        <strain evidence="4 5">NB2006</strain>
    </source>
</reference>
<name>A0A1S2LMU2_9BACI</name>
<reference evidence="4" key="4">
    <citation type="submission" date="2020-10" db="EMBL/GenBank/DDBJ databases">
        <authorList>
            <person name="Bassil N.M."/>
            <person name="Lloyd J.R."/>
        </authorList>
    </citation>
    <scope>NUCLEOTIDE SEQUENCE</scope>
    <source>
        <strain evidence="4">NB2006</strain>
    </source>
</reference>
<dbReference type="Pfam" id="PF00583">
    <property type="entry name" value="Acetyltransf_1"/>
    <property type="match status" value="1"/>
</dbReference>
<dbReference type="InterPro" id="IPR016181">
    <property type="entry name" value="Acyl_CoA_acyltransferase"/>
</dbReference>
<evidence type="ECO:0000313" key="2">
    <source>
        <dbReference type="EMBL" id="OIJ13510.1"/>
    </source>
</evidence>
<dbReference type="Gene3D" id="3.40.630.30">
    <property type="match status" value="1"/>
</dbReference>
<protein>
    <submittedName>
        <fullName evidence="4">GNAT family N-acetyltransferase</fullName>
    </submittedName>
</protein>
<reference evidence="2 5" key="1">
    <citation type="submission" date="2016-10" db="EMBL/GenBank/DDBJ databases">
        <title>Draft genome sequences of four alkaliphilic bacteria belonging to the Anaerobacillus genus.</title>
        <authorList>
            <person name="Bassil N.M."/>
            <person name="Lloyd J.R."/>
        </authorList>
    </citation>
    <scope>NUCLEOTIDE SEQUENCE [LARGE SCALE GENOMIC DNA]</scope>
    <source>
        <strain evidence="2 5">NB2006</strain>
    </source>
</reference>
<dbReference type="RefSeq" id="WP_071317582.1">
    <property type="nucleotide sequence ID" value="NZ_CP063356.2"/>
</dbReference>
<organism evidence="2 5">
    <name type="scientific">Anaerobacillus isosaccharinicus</name>
    <dbReference type="NCBI Taxonomy" id="1532552"/>
    <lineage>
        <taxon>Bacteria</taxon>
        <taxon>Bacillati</taxon>
        <taxon>Bacillota</taxon>
        <taxon>Bacilli</taxon>
        <taxon>Bacillales</taxon>
        <taxon>Bacillaceae</taxon>
        <taxon>Anaerobacillus</taxon>
    </lineage>
</organism>
<gene>
    <name evidence="4" type="ORF">AWH56_023075</name>
    <name evidence="3" type="ORF">AWH56_13365</name>
    <name evidence="2" type="ORF">AWH56_13765</name>
</gene>
<keyword evidence="4" id="KW-0808">Transferase</keyword>